<evidence type="ECO:0000256" key="5">
    <source>
        <dbReference type="SAM" id="MobiDB-lite"/>
    </source>
</evidence>
<dbReference type="Proteomes" id="UP000092462">
    <property type="component" value="Unassembled WGS sequence"/>
</dbReference>
<evidence type="ECO:0000256" key="3">
    <source>
        <dbReference type="ARBA" id="ARBA00022771"/>
    </source>
</evidence>
<dbReference type="Pfam" id="PF07776">
    <property type="entry name" value="zf-AD"/>
    <property type="match status" value="1"/>
</dbReference>
<keyword evidence="4" id="KW-0862">Zinc</keyword>
<evidence type="ECO:0000256" key="1">
    <source>
        <dbReference type="ARBA" id="ARBA00022723"/>
    </source>
</evidence>
<protein>
    <submittedName>
        <fullName evidence="6">Uncharacterized protein</fullName>
    </submittedName>
</protein>
<dbReference type="Gene3D" id="3.40.1800.20">
    <property type="match status" value="1"/>
</dbReference>
<evidence type="ECO:0000313" key="6">
    <source>
        <dbReference type="EnsemblMetazoa" id="PPAI001798-PA"/>
    </source>
</evidence>
<keyword evidence="2" id="KW-0677">Repeat</keyword>
<dbReference type="PANTHER" id="PTHR24379:SF121">
    <property type="entry name" value="C2H2-TYPE DOMAIN-CONTAINING PROTEIN"/>
    <property type="match status" value="1"/>
</dbReference>
<name>A0A1B0D375_PHLPP</name>
<dbReference type="PROSITE" id="PS51915">
    <property type="entry name" value="ZAD"/>
    <property type="match status" value="1"/>
</dbReference>
<dbReference type="PANTHER" id="PTHR24379">
    <property type="entry name" value="KRAB AND ZINC FINGER DOMAIN-CONTAINING"/>
    <property type="match status" value="1"/>
</dbReference>
<feature type="compositionally biased region" description="Polar residues" evidence="5">
    <location>
        <begin position="178"/>
        <end position="191"/>
    </location>
</feature>
<dbReference type="EnsemblMetazoa" id="PPAI001798-RA">
    <property type="protein sequence ID" value="PPAI001798-PA"/>
    <property type="gene ID" value="PPAI001798"/>
</dbReference>
<dbReference type="VEuPathDB" id="VectorBase:PPAI001798"/>
<dbReference type="Pfam" id="PF00096">
    <property type="entry name" value="zf-C2H2"/>
    <property type="match status" value="4"/>
</dbReference>
<dbReference type="Gene3D" id="3.30.160.60">
    <property type="entry name" value="Classic Zinc Finger"/>
    <property type="match status" value="5"/>
</dbReference>
<dbReference type="GO" id="GO:0005634">
    <property type="term" value="C:nucleus"/>
    <property type="evidence" value="ECO:0007669"/>
    <property type="project" value="InterPro"/>
</dbReference>
<keyword evidence="1" id="KW-0479">Metal-binding</keyword>
<dbReference type="AlphaFoldDB" id="A0A1B0D375"/>
<dbReference type="EMBL" id="AJVK01023355">
    <property type="status" value="NOT_ANNOTATED_CDS"/>
    <property type="molecule type" value="Genomic_DNA"/>
</dbReference>
<dbReference type="SMART" id="SM00355">
    <property type="entry name" value="ZnF_C2H2"/>
    <property type="match status" value="10"/>
</dbReference>
<evidence type="ECO:0000256" key="4">
    <source>
        <dbReference type="ARBA" id="ARBA00022833"/>
    </source>
</evidence>
<evidence type="ECO:0000313" key="7">
    <source>
        <dbReference type="Proteomes" id="UP000092462"/>
    </source>
</evidence>
<keyword evidence="7" id="KW-1185">Reference proteome</keyword>
<dbReference type="GO" id="GO:0008270">
    <property type="term" value="F:zinc ion binding"/>
    <property type="evidence" value="ECO:0007669"/>
    <property type="project" value="UniProtKB-UniRule"/>
</dbReference>
<dbReference type="PROSITE" id="PS00028">
    <property type="entry name" value="ZINC_FINGER_C2H2_1"/>
    <property type="match status" value="7"/>
</dbReference>
<dbReference type="SUPFAM" id="SSF57667">
    <property type="entry name" value="beta-beta-alpha zinc fingers"/>
    <property type="match status" value="3"/>
</dbReference>
<organism evidence="6 7">
    <name type="scientific">Phlebotomus papatasi</name>
    <name type="common">Sandfly</name>
    <dbReference type="NCBI Taxonomy" id="29031"/>
    <lineage>
        <taxon>Eukaryota</taxon>
        <taxon>Metazoa</taxon>
        <taxon>Ecdysozoa</taxon>
        <taxon>Arthropoda</taxon>
        <taxon>Hexapoda</taxon>
        <taxon>Insecta</taxon>
        <taxon>Pterygota</taxon>
        <taxon>Neoptera</taxon>
        <taxon>Endopterygota</taxon>
        <taxon>Diptera</taxon>
        <taxon>Nematocera</taxon>
        <taxon>Psychodoidea</taxon>
        <taxon>Psychodidae</taxon>
        <taxon>Phlebotomus</taxon>
        <taxon>Phlebotomus</taxon>
    </lineage>
</organism>
<proteinExistence type="predicted"/>
<dbReference type="InterPro" id="IPR012934">
    <property type="entry name" value="Znf_AD"/>
</dbReference>
<feature type="region of interest" description="Disordered" evidence="5">
    <location>
        <begin position="154"/>
        <end position="211"/>
    </location>
</feature>
<sequence>MSFLNSITDFKCEIKTEIVDYNEGDELCRFCVERVTEYSSIIEKNLHESLTLHLGIIVQETDNWPKFICNRCLGIVEICLNFMTTVRNSEIILRDLYGEPGECVAPMEPIGIKSDFELIDVKDIPLDSESTDWNFDQNFNDSSCNALEGLPEPVVKKRGRPRKNPSGSAVDDDEEWQTIPSNSKGNSTKTALNVEENPEDDSKKPRRRSLTDLKEEDEIISQFFELKCTICSEPFETFLKLKAHTLSVHNEEAIVVCCDRELKNRTRLVNHLNSHINPNKFKCTQCDSKGFLTETGLNLHILSTHSPRELHKFKCEKCPRTFITGSRLNRHQHTHLEEKEKNIKCPQCDKAFSLDCVMKAHLRTHDESAKFICEICAKIFKTKCDYNVHMKDNHSNTAAPKFCCPKCGKMLKKKKLLQIHIERHNEAGEIFKCNMCGKEAPNRFALKNHIQFSHIKVRKYACHLCGKAFKKPLGLKEHIATHSASQMLYTCLFCPKQFNSNANKYTHQKRRHPIEYMQMKQNKNV</sequence>
<keyword evidence="3" id="KW-0863">Zinc-finger</keyword>
<evidence type="ECO:0000256" key="2">
    <source>
        <dbReference type="ARBA" id="ARBA00022737"/>
    </source>
</evidence>
<dbReference type="SUPFAM" id="SSF57716">
    <property type="entry name" value="Glucocorticoid receptor-like (DNA-binding domain)"/>
    <property type="match status" value="1"/>
</dbReference>
<dbReference type="InterPro" id="IPR013087">
    <property type="entry name" value="Znf_C2H2_type"/>
</dbReference>
<accession>A0A1B0D375</accession>
<dbReference type="SMART" id="SM00868">
    <property type="entry name" value="zf-AD"/>
    <property type="match status" value="1"/>
</dbReference>
<reference evidence="6" key="1">
    <citation type="submission" date="2022-08" db="UniProtKB">
        <authorList>
            <consortium name="EnsemblMetazoa"/>
        </authorList>
    </citation>
    <scope>IDENTIFICATION</scope>
    <source>
        <strain evidence="6">Israel</strain>
    </source>
</reference>
<dbReference type="InterPro" id="IPR036236">
    <property type="entry name" value="Znf_C2H2_sf"/>
</dbReference>
<dbReference type="VEuPathDB" id="VectorBase:PPAPM1_005306"/>
<dbReference type="PROSITE" id="PS50157">
    <property type="entry name" value="ZINC_FINGER_C2H2_2"/>
    <property type="match status" value="8"/>
</dbReference>